<reference evidence="2 3" key="1">
    <citation type="submission" date="2013-12" db="EMBL/GenBank/DDBJ databases">
        <authorList>
            <consortium name="DOE Joint Genome Institute"/>
            <person name="Smidt H."/>
            <person name="Huntemann M."/>
            <person name="Han J."/>
            <person name="Chen A."/>
            <person name="Kyrpides N."/>
            <person name="Mavromatis K."/>
            <person name="Markowitz V."/>
            <person name="Palaniappan K."/>
            <person name="Ivanova N."/>
            <person name="Schaumberg A."/>
            <person name="Pati A."/>
            <person name="Liolios K."/>
            <person name="Nordberg H.P."/>
            <person name="Cantor M.N."/>
            <person name="Hua S.X."/>
            <person name="Woyke T."/>
        </authorList>
    </citation>
    <scope>NUCLEOTIDE SEQUENCE [LARGE SCALE GENOMIC DNA]</scope>
    <source>
        <strain evidence="3">DSM 15288</strain>
    </source>
</reference>
<accession>W0ECH2</accession>
<keyword evidence="1" id="KW-1133">Transmembrane helix</keyword>
<feature type="transmembrane region" description="Helical" evidence="1">
    <location>
        <begin position="6"/>
        <end position="25"/>
    </location>
</feature>
<name>W0ECH2_9FIRM</name>
<evidence type="ECO:0000313" key="3">
    <source>
        <dbReference type="Proteomes" id="UP000010847"/>
    </source>
</evidence>
<dbReference type="Proteomes" id="UP000010847">
    <property type="component" value="Chromosome"/>
</dbReference>
<feature type="transmembrane region" description="Helical" evidence="1">
    <location>
        <begin position="46"/>
        <end position="70"/>
    </location>
</feature>
<evidence type="ECO:0000256" key="1">
    <source>
        <dbReference type="SAM" id="Phobius"/>
    </source>
</evidence>
<dbReference type="HOGENOM" id="CLU_2733461_0_0_9"/>
<organism evidence="2 3">
    <name type="scientific">Desulfitobacterium metallireducens DSM 15288</name>
    <dbReference type="NCBI Taxonomy" id="871968"/>
    <lineage>
        <taxon>Bacteria</taxon>
        <taxon>Bacillati</taxon>
        <taxon>Bacillota</taxon>
        <taxon>Clostridia</taxon>
        <taxon>Eubacteriales</taxon>
        <taxon>Desulfitobacteriaceae</taxon>
        <taxon>Desulfitobacterium</taxon>
    </lineage>
</organism>
<keyword evidence="3" id="KW-1185">Reference proteome</keyword>
<keyword evidence="1" id="KW-0812">Transmembrane</keyword>
<keyword evidence="1" id="KW-0472">Membrane</keyword>
<sequence>MSTHEATVIGCIIALVISIIGALTAEKKIIQGVTKIKPMDNSIINLSFIGITLIELLPVLILIFTLIVIMN</sequence>
<dbReference type="EMBL" id="CP007032">
    <property type="protein sequence ID" value="AHF08467.1"/>
    <property type="molecule type" value="Genomic_DNA"/>
</dbReference>
<dbReference type="AlphaFoldDB" id="W0ECH2"/>
<gene>
    <name evidence="2" type="ORF">DESME_04345</name>
</gene>
<evidence type="ECO:0000313" key="2">
    <source>
        <dbReference type="EMBL" id="AHF08467.1"/>
    </source>
</evidence>
<proteinExistence type="predicted"/>
<dbReference type="KEGG" id="dmt:DESME_04345"/>
<protein>
    <submittedName>
        <fullName evidence="2">Uncharacterized protein</fullName>
    </submittedName>
</protein>